<dbReference type="VEuPathDB" id="AmoebaDB:EHI5A_211350"/>
<keyword evidence="2" id="KW-0436">Ligase</keyword>
<dbReference type="PANTHER" id="PTHR10947">
    <property type="entry name" value="PHENYLALANYL-TRNA SYNTHETASE BETA CHAIN AND LEUCINE-RICH REPEAT-CONTAINING PROTEIN 47"/>
    <property type="match status" value="1"/>
</dbReference>
<evidence type="ECO:0000259" key="1">
    <source>
        <dbReference type="Pfam" id="PF18262"/>
    </source>
</evidence>
<evidence type="ECO:0000313" key="3">
    <source>
        <dbReference type="Proteomes" id="UP000078387"/>
    </source>
</evidence>
<dbReference type="SUPFAM" id="SSF46955">
    <property type="entry name" value="Putative DNA-binding domain"/>
    <property type="match status" value="1"/>
</dbReference>
<keyword evidence="2" id="KW-0030">Aminoacyl-tRNA synthetase</keyword>
<dbReference type="VEuPathDB" id="AmoebaDB:EHI8A_202870"/>
<dbReference type="InterPro" id="IPR009061">
    <property type="entry name" value="DNA-bd_dom_put_sf"/>
</dbReference>
<dbReference type="InterPro" id="IPR045060">
    <property type="entry name" value="Phe-tRNA-ligase_IIc_bsu"/>
</dbReference>
<reference evidence="2 3" key="1">
    <citation type="submission" date="2016-05" db="EMBL/GenBank/DDBJ databases">
        <title>First whole genome sequencing of Entamoeba histolytica HM1:IMSS-clone-6.</title>
        <authorList>
            <person name="Mukherjee Avik.K."/>
            <person name="Izumyama S."/>
            <person name="Nakada-Tsukui K."/>
            <person name="Nozaki T."/>
        </authorList>
    </citation>
    <scope>NUCLEOTIDE SEQUENCE [LARGE SCALE GENOMIC DNA]</scope>
    <source>
        <strain evidence="2 3">HM1:IMSS clone 6</strain>
    </source>
</reference>
<protein>
    <submittedName>
        <fullName evidence="2">Phenylalanyl-tRNA synthetase beta chain putative</fullName>
    </submittedName>
</protein>
<dbReference type="PANTHER" id="PTHR10947:SF0">
    <property type="entry name" value="PHENYLALANINE--TRNA LIGASE BETA SUBUNIT"/>
    <property type="match status" value="1"/>
</dbReference>
<feature type="domain" description="Phenylalanine--tRNA ligase beta subunit B1" evidence="1">
    <location>
        <begin position="1"/>
        <end position="72"/>
    </location>
</feature>
<dbReference type="Pfam" id="PF18262">
    <property type="entry name" value="PhetRS_B1"/>
    <property type="match status" value="1"/>
</dbReference>
<dbReference type="FunFam" id="3.30.56.10:FF:000009">
    <property type="entry name" value="Phenylalanine-tRNA ligase, beta subunit"/>
    <property type="match status" value="1"/>
</dbReference>
<dbReference type="GO" id="GO:0009328">
    <property type="term" value="C:phenylalanine-tRNA ligase complex"/>
    <property type="evidence" value="ECO:0007669"/>
    <property type="project" value="TreeGrafter"/>
</dbReference>
<organism evidence="2 3">
    <name type="scientific">Entamoeba histolytica</name>
    <dbReference type="NCBI Taxonomy" id="5759"/>
    <lineage>
        <taxon>Eukaryota</taxon>
        <taxon>Amoebozoa</taxon>
        <taxon>Evosea</taxon>
        <taxon>Archamoebae</taxon>
        <taxon>Mastigamoebida</taxon>
        <taxon>Entamoebidae</taxon>
        <taxon>Entamoeba</taxon>
    </lineage>
</organism>
<dbReference type="Gene3D" id="3.30.56.10">
    <property type="match status" value="1"/>
</dbReference>
<dbReference type="AlphaFoldDB" id="A0A5K1U324"/>
<dbReference type="GO" id="GO:0004826">
    <property type="term" value="F:phenylalanine-tRNA ligase activity"/>
    <property type="evidence" value="ECO:0007669"/>
    <property type="project" value="InterPro"/>
</dbReference>
<name>A0A5K1U324_ENTHI</name>
<gene>
    <name evidence="2" type="ORF">CL6EHI_124720</name>
</gene>
<dbReference type="InterPro" id="IPR040659">
    <property type="entry name" value="PhetRS_B1"/>
</dbReference>
<sequence length="85" mass="9891">MPTISCDSKYLFKLIGKEFTEKEFDEVCFQYGIELDDVVEEEGKTIYKIEVGANRYDLLCVEGIAICLKTFLKMREFPKYTVKSV</sequence>
<accession>A0A5K1U324</accession>
<comment type="caution">
    <text evidence="2">The sequence shown here is derived from an EMBL/GenBank/DDBJ whole genome shotgun (WGS) entry which is preliminary data.</text>
</comment>
<dbReference type="Proteomes" id="UP000078387">
    <property type="component" value="Unassembled WGS sequence"/>
</dbReference>
<dbReference type="EMBL" id="BDEQ01000001">
    <property type="protein sequence ID" value="GAT99694.1"/>
    <property type="molecule type" value="Genomic_DNA"/>
</dbReference>
<dbReference type="VEuPathDB" id="AmoebaDB:KM1_114700"/>
<dbReference type="VEuPathDB" id="AmoebaDB:EHI7A_176550"/>
<evidence type="ECO:0000313" key="2">
    <source>
        <dbReference type="EMBL" id="GAT99694.1"/>
    </source>
</evidence>
<dbReference type="OMA" id="KIKPQRY"/>
<dbReference type="GO" id="GO:0006432">
    <property type="term" value="P:phenylalanyl-tRNA aminoacylation"/>
    <property type="evidence" value="ECO:0007669"/>
    <property type="project" value="InterPro"/>
</dbReference>
<dbReference type="VEuPathDB" id="AmoebaDB:EHI_124720"/>
<proteinExistence type="predicted"/>